<sequence>MHDRKNTPSTVKCEKLEKVSLRDQRWRAQVLRNLSLKTQKTCKLGRCDELAFRFDSVECRRERNSRQEPTEGSCTTLVDDG</sequence>
<evidence type="ECO:0000313" key="1">
    <source>
        <dbReference type="EMBL" id="KAG2890928.1"/>
    </source>
</evidence>
<organism evidence="1 3">
    <name type="scientific">Phytophthora cactorum</name>
    <dbReference type="NCBI Taxonomy" id="29920"/>
    <lineage>
        <taxon>Eukaryota</taxon>
        <taxon>Sar</taxon>
        <taxon>Stramenopiles</taxon>
        <taxon>Oomycota</taxon>
        <taxon>Peronosporomycetes</taxon>
        <taxon>Peronosporales</taxon>
        <taxon>Peronosporaceae</taxon>
        <taxon>Phytophthora</taxon>
    </lineage>
</organism>
<dbReference type="Proteomes" id="UP000760860">
    <property type="component" value="Unassembled WGS sequence"/>
</dbReference>
<name>A0A8T1AZB5_9STRA</name>
<gene>
    <name evidence="1" type="ORF">PC117_g24367</name>
    <name evidence="2" type="ORF">PC129_g21202</name>
</gene>
<evidence type="ECO:0000313" key="2">
    <source>
        <dbReference type="EMBL" id="KAG3207756.1"/>
    </source>
</evidence>
<reference evidence="1" key="1">
    <citation type="submission" date="2018-10" db="EMBL/GenBank/DDBJ databases">
        <title>Effector identification in a new, highly contiguous assembly of the strawberry crown rot pathogen Phytophthora cactorum.</title>
        <authorList>
            <person name="Armitage A.D."/>
            <person name="Nellist C.F."/>
            <person name="Bates H."/>
            <person name="Vickerstaff R.J."/>
            <person name="Harrison R.J."/>
        </authorList>
    </citation>
    <scope>NUCLEOTIDE SEQUENCE</scope>
    <source>
        <strain evidence="1">4040</strain>
        <strain evidence="2">P421</strain>
    </source>
</reference>
<dbReference type="Proteomes" id="UP000736787">
    <property type="component" value="Unassembled WGS sequence"/>
</dbReference>
<comment type="caution">
    <text evidence="1">The sequence shown here is derived from an EMBL/GenBank/DDBJ whole genome shotgun (WGS) entry which is preliminary data.</text>
</comment>
<evidence type="ECO:0000313" key="3">
    <source>
        <dbReference type="Proteomes" id="UP000736787"/>
    </source>
</evidence>
<accession>A0A8T1AZB5</accession>
<dbReference type="AlphaFoldDB" id="A0A8T1AZB5"/>
<dbReference type="EMBL" id="RCMK01001623">
    <property type="protein sequence ID" value="KAG2890928.1"/>
    <property type="molecule type" value="Genomic_DNA"/>
</dbReference>
<protein>
    <submittedName>
        <fullName evidence="1">Uncharacterized protein</fullName>
    </submittedName>
</protein>
<proteinExistence type="predicted"/>
<dbReference type="EMBL" id="RCMV01001646">
    <property type="protein sequence ID" value="KAG3207756.1"/>
    <property type="molecule type" value="Genomic_DNA"/>
</dbReference>